<protein>
    <submittedName>
        <fullName evidence="6">Ig-like domain (Group 3)</fullName>
    </submittedName>
</protein>
<keyword evidence="2" id="KW-0732">Signal</keyword>
<reference evidence="6 7" key="1">
    <citation type="submission" date="2016-10" db="EMBL/GenBank/DDBJ databases">
        <authorList>
            <person name="de Groot N.N."/>
        </authorList>
    </citation>
    <scope>NUCLEOTIDE SEQUENCE [LARGE SCALE GENOMIC DNA]</scope>
    <source>
        <strain evidence="6 7">DSM 43357</strain>
    </source>
</reference>
<dbReference type="OrthoDB" id="2082707at2"/>
<dbReference type="InterPro" id="IPR021884">
    <property type="entry name" value="Ice-bd_prot"/>
</dbReference>
<accession>A0A1H7FDQ2</accession>
<comment type="similarity">
    <text evidence="1">Belongs to the ice-binding protein family.</text>
</comment>
<dbReference type="Pfam" id="PF11999">
    <property type="entry name" value="Ice_binding"/>
    <property type="match status" value="1"/>
</dbReference>
<evidence type="ECO:0000259" key="5">
    <source>
        <dbReference type="Pfam" id="PF16640"/>
    </source>
</evidence>
<dbReference type="InterPro" id="IPR032109">
    <property type="entry name" value="Big_3_5"/>
</dbReference>
<feature type="region of interest" description="Disordered" evidence="3">
    <location>
        <begin position="1"/>
        <end position="77"/>
    </location>
</feature>
<feature type="domain" description="DUF4082" evidence="4">
    <location>
        <begin position="426"/>
        <end position="571"/>
    </location>
</feature>
<name>A0A1H7FDQ2_9ACTN</name>
<evidence type="ECO:0000256" key="3">
    <source>
        <dbReference type="SAM" id="MobiDB-lite"/>
    </source>
</evidence>
<evidence type="ECO:0000256" key="1">
    <source>
        <dbReference type="ARBA" id="ARBA00005445"/>
    </source>
</evidence>
<sequence length="737" mass="74911">MSMFHRDAPEQPAGPATTATPAPPTAGPSGSVAKPNGAPPVVEPDGPHRGATANAAGPGCPPGGGLGQGAARAPRRARRRWPAAALAALLAMGVVVATPDTTGAQPMPTLIGNAAPFAVFGGSAVTNSNQTTVTGDLGVSPGTIVTGFPPGTVHGTIHAGDSTAATAKADIVAAYNNLAGRTPTATIAPQLGGLTLTPGVYASTSGDFQINGQLVLDAQANPDALFIFKCANLTTATVSSISLVGGAQPDNVYWQLSSSGTLGVQSTFYGTAIAQNAIAVNTEAGVIGRVFAVNNTIGIAGSTSGIQTVITRPDWPATTTTLSSAPNPANSDEQITFTAVVQPVSPNITPEGQVVFKDGGTAIGTGYHSSLGPATLTTTLSPGQHIITAVYLGGDTFNNEQVIHFAPSTSAPITQFVTSGLWNSSDTPNVASQNDPQAVTVGTKFTSSSDGLVTGIRFYKGAANTGTHTVLLWTTAGQLLASATSTGETASGWQDVQFAAPVTISAGTTYVAAYHTTSGRYSITRQYFANSRVNPPLTAPSDAQAGGNGVYAYGASPTFPTSSFQATNYWVNPMFVSGGSLWTGADTPDVAAQNDTQPVTVGVRFTSSSNGNVTALRFYKGPANNGTHTVVLWSNTGQVLATATSTGETVSGWQEVELPSPVPVTAGTTYVASYHTTSGRYAMTRQYFANSRVNPPLTAPSDAQAGGNGVYVYGASPAFPTSSFQATNYWVDVVFAG</sequence>
<dbReference type="Gene3D" id="2.60.40.10">
    <property type="entry name" value="Immunoglobulins"/>
    <property type="match status" value="1"/>
</dbReference>
<feature type="domain" description="Bacterial Ig-like" evidence="5">
    <location>
        <begin position="322"/>
        <end position="417"/>
    </location>
</feature>
<dbReference type="InterPro" id="IPR013783">
    <property type="entry name" value="Ig-like_fold"/>
</dbReference>
<gene>
    <name evidence="6" type="ORF">SAMN05660976_00009</name>
</gene>
<dbReference type="Pfam" id="PF13313">
    <property type="entry name" value="DUF4082"/>
    <property type="match status" value="2"/>
</dbReference>
<dbReference type="Proteomes" id="UP000198953">
    <property type="component" value="Unassembled WGS sequence"/>
</dbReference>
<dbReference type="Pfam" id="PF16640">
    <property type="entry name" value="Big_3_5"/>
    <property type="match status" value="1"/>
</dbReference>
<keyword evidence="7" id="KW-1185">Reference proteome</keyword>
<evidence type="ECO:0000256" key="2">
    <source>
        <dbReference type="ARBA" id="ARBA00022729"/>
    </source>
</evidence>
<proteinExistence type="inferred from homology"/>
<dbReference type="AlphaFoldDB" id="A0A1H7FDQ2"/>
<feature type="domain" description="DUF4082" evidence="4">
    <location>
        <begin position="586"/>
        <end position="731"/>
    </location>
</feature>
<dbReference type="EMBL" id="FOBF01000001">
    <property type="protein sequence ID" value="SEK22200.1"/>
    <property type="molecule type" value="Genomic_DNA"/>
</dbReference>
<evidence type="ECO:0000259" key="4">
    <source>
        <dbReference type="Pfam" id="PF13313"/>
    </source>
</evidence>
<dbReference type="GO" id="GO:0005975">
    <property type="term" value="P:carbohydrate metabolic process"/>
    <property type="evidence" value="ECO:0007669"/>
    <property type="project" value="UniProtKB-ARBA"/>
</dbReference>
<evidence type="ECO:0000313" key="7">
    <source>
        <dbReference type="Proteomes" id="UP000198953"/>
    </source>
</evidence>
<dbReference type="InterPro" id="IPR025141">
    <property type="entry name" value="DUF4082"/>
</dbReference>
<evidence type="ECO:0000313" key="6">
    <source>
        <dbReference type="EMBL" id="SEK22200.1"/>
    </source>
</evidence>
<dbReference type="STRING" id="46177.SAMN05660976_00009"/>
<organism evidence="6 7">
    <name type="scientific">Nonomuraea pusilla</name>
    <dbReference type="NCBI Taxonomy" id="46177"/>
    <lineage>
        <taxon>Bacteria</taxon>
        <taxon>Bacillati</taxon>
        <taxon>Actinomycetota</taxon>
        <taxon>Actinomycetes</taxon>
        <taxon>Streptosporangiales</taxon>
        <taxon>Streptosporangiaceae</taxon>
        <taxon>Nonomuraea</taxon>
    </lineage>
</organism>